<organism evidence="5 6">
    <name type="scientific">Tetraodon nigroviridis</name>
    <name type="common">Spotted green pufferfish</name>
    <name type="synonym">Chelonodon nigroviridis</name>
    <dbReference type="NCBI Taxonomy" id="99883"/>
    <lineage>
        <taxon>Eukaryota</taxon>
        <taxon>Metazoa</taxon>
        <taxon>Chordata</taxon>
        <taxon>Craniata</taxon>
        <taxon>Vertebrata</taxon>
        <taxon>Euteleostomi</taxon>
        <taxon>Actinopterygii</taxon>
        <taxon>Neopterygii</taxon>
        <taxon>Teleostei</taxon>
        <taxon>Neoteleostei</taxon>
        <taxon>Acanthomorphata</taxon>
        <taxon>Eupercaria</taxon>
        <taxon>Tetraodontiformes</taxon>
        <taxon>Tetradontoidea</taxon>
        <taxon>Tetraodontidae</taxon>
        <taxon>Tetraodon</taxon>
    </lineage>
</organism>
<accession>H3DMC6</accession>
<dbReference type="InterPro" id="IPR056963">
    <property type="entry name" value="PUS7L_N"/>
</dbReference>
<evidence type="ECO:0000313" key="5">
    <source>
        <dbReference type="Ensembl" id="ENSTNIP00000021674.1"/>
    </source>
</evidence>
<dbReference type="SUPFAM" id="SSF55120">
    <property type="entry name" value="Pseudouridine synthase"/>
    <property type="match status" value="1"/>
</dbReference>
<dbReference type="Pfam" id="PF23943">
    <property type="entry name" value="PUS7L_N"/>
    <property type="match status" value="1"/>
</dbReference>
<name>H3DMC6_TETNG</name>
<reference evidence="6" key="1">
    <citation type="journal article" date="2004" name="Nature">
        <title>Genome duplication in the teleost fish Tetraodon nigroviridis reveals the early vertebrate proto-karyotype.</title>
        <authorList>
            <person name="Jaillon O."/>
            <person name="Aury J.-M."/>
            <person name="Brunet F."/>
            <person name="Petit J.-L."/>
            <person name="Stange-Thomann N."/>
            <person name="Mauceli E."/>
            <person name="Bouneau L."/>
            <person name="Fischer C."/>
            <person name="Ozouf-Costaz C."/>
            <person name="Bernot A."/>
            <person name="Nicaud S."/>
            <person name="Jaffe D."/>
            <person name="Fisher S."/>
            <person name="Lutfalla G."/>
            <person name="Dossat C."/>
            <person name="Segurens B."/>
            <person name="Dasilva C."/>
            <person name="Salanoubat M."/>
            <person name="Levy M."/>
            <person name="Boudet N."/>
            <person name="Castellano S."/>
            <person name="Anthouard V."/>
            <person name="Jubin C."/>
            <person name="Castelli V."/>
            <person name="Katinka M."/>
            <person name="Vacherie B."/>
            <person name="Biemont C."/>
            <person name="Skalli Z."/>
            <person name="Cattolico L."/>
            <person name="Poulain J."/>
            <person name="De Berardinis V."/>
            <person name="Cruaud C."/>
            <person name="Duprat S."/>
            <person name="Brottier P."/>
            <person name="Coutanceau J.-P."/>
            <person name="Gouzy J."/>
            <person name="Parra G."/>
            <person name="Lardier G."/>
            <person name="Chapple C."/>
            <person name="McKernan K.J."/>
            <person name="McEwan P."/>
            <person name="Bosak S."/>
            <person name="Kellis M."/>
            <person name="Volff J.-N."/>
            <person name="Guigo R."/>
            <person name="Zody M.C."/>
            <person name="Mesirov J."/>
            <person name="Lindblad-Toh K."/>
            <person name="Birren B."/>
            <person name="Nusbaum C."/>
            <person name="Kahn D."/>
            <person name="Robinson-Rechavi M."/>
            <person name="Laudet V."/>
            <person name="Schachter V."/>
            <person name="Quetier F."/>
            <person name="Saurin W."/>
            <person name="Scarpelli C."/>
            <person name="Wincker P."/>
            <person name="Lander E.S."/>
            <person name="Weissenbach J."/>
            <person name="Roest Crollius H."/>
        </authorList>
    </citation>
    <scope>NUCLEOTIDE SEQUENCE [LARGE SCALE GENOMIC DNA]</scope>
</reference>
<dbReference type="OMA" id="FPNNKVH"/>
<dbReference type="InParanoid" id="H3DMC6"/>
<dbReference type="GO" id="GO:0006397">
    <property type="term" value="P:mRNA processing"/>
    <property type="evidence" value="ECO:0007669"/>
    <property type="project" value="UniProtKB-KW"/>
</dbReference>
<feature type="domain" description="TRUD" evidence="4">
    <location>
        <begin position="287"/>
        <end position="514"/>
    </location>
</feature>
<keyword evidence="6" id="KW-1185">Reference proteome</keyword>
<dbReference type="PANTHER" id="PTHR13326:SF21">
    <property type="entry name" value="PSEUDOURIDYLATE SYNTHASE PUS7L"/>
    <property type="match status" value="1"/>
</dbReference>
<evidence type="ECO:0000313" key="6">
    <source>
        <dbReference type="Proteomes" id="UP000007303"/>
    </source>
</evidence>
<dbReference type="Pfam" id="PF25094">
    <property type="entry name" value="R3H_PUS7L"/>
    <property type="match status" value="1"/>
</dbReference>
<proteinExistence type="inferred from homology"/>
<dbReference type="InterPro" id="IPR020103">
    <property type="entry name" value="PsdUridine_synth_cat_dom_sf"/>
</dbReference>
<dbReference type="GO" id="GO:0001522">
    <property type="term" value="P:pseudouridine synthesis"/>
    <property type="evidence" value="ECO:0007669"/>
    <property type="project" value="InterPro"/>
</dbReference>
<evidence type="ECO:0000256" key="2">
    <source>
        <dbReference type="ARBA" id="ARBA00007953"/>
    </source>
</evidence>
<dbReference type="GO" id="GO:0003723">
    <property type="term" value="F:RNA binding"/>
    <property type="evidence" value="ECO:0007669"/>
    <property type="project" value="InterPro"/>
</dbReference>
<reference evidence="5" key="2">
    <citation type="submission" date="2025-08" db="UniProtKB">
        <authorList>
            <consortium name="Ensembl"/>
        </authorList>
    </citation>
    <scope>IDENTIFICATION</scope>
</reference>
<dbReference type="InterPro" id="IPR011760">
    <property type="entry name" value="PsdUridine_synth_TruD_insert"/>
</dbReference>
<dbReference type="HOGENOM" id="CLU_005281_1_0_1"/>
<keyword evidence="3" id="KW-0413">Isomerase</keyword>
<dbReference type="FunCoup" id="H3DMC6">
    <property type="interactions" value="257"/>
</dbReference>
<dbReference type="PROSITE" id="PS50984">
    <property type="entry name" value="TRUD"/>
    <property type="match status" value="1"/>
</dbReference>
<dbReference type="GeneTree" id="ENSGT00530000063554"/>
<dbReference type="CDD" id="cd02576">
    <property type="entry name" value="PseudoU_synth_ScPUS7"/>
    <property type="match status" value="1"/>
</dbReference>
<dbReference type="STRING" id="99883.ENSTNIP00000021674"/>
<dbReference type="PIRSF" id="PIRSF037016">
    <property type="entry name" value="Pseudouridin_synth_euk_prd"/>
    <property type="match status" value="1"/>
</dbReference>
<comment type="similarity">
    <text evidence="2">Belongs to the pseudouridine synthase TruD family.</text>
</comment>
<dbReference type="Pfam" id="PF01142">
    <property type="entry name" value="TruD"/>
    <property type="match status" value="1"/>
</dbReference>
<dbReference type="AlphaFoldDB" id="H3DMC6"/>
<dbReference type="Gene3D" id="3.30.2350.20">
    <property type="entry name" value="TruD, catalytic domain"/>
    <property type="match status" value="2"/>
</dbReference>
<sequence>MSLILGQSVSEELEQFVLTLREEKQSTQELSLGCFTDKHHRANVHRAVRHRFPFLMTITIQPEIRVREDPDYRELSQLVTEDEAEDFFRFIDAKVRGSSYMFGPDDNKEHRTAVHHFMNRRFGKLVETKSFSDQGRTAISVRLREQGRPRKRSSEERKEEDVYTAFTLCKENLETLEAISYMAAELGVLPSDFTYAGIKDKRAVTYQSMVVKKVSPQRLEEKTAEFEKRGMHVSQIHSASEPLRLGRLQGNHFDLVVRDLRPHRSADTHPPLAELIKEAVENVENRGFVNYYGPQRFGSGQSVLSDRVGLALLKEDFVGAVRLFFTPEEGHDPPSLAKRHFLQTDNAKESLAMMPFSKPRERLMLRALNRYGTGPEGCAQAWLSLPHSTRVFYPHAYCSRVWNEAAAQRLITLGHRVRCGDLVWRQEEPKILEDTGESSTPQIHVVTDQEEQEGAYSLKEVLLPMPGNTVKYPQNAMGPWFQERLSRDGLEGSRFRVGGLKLNLPGSYRPLLASPRNLSYQLQRADCGGGRGGGEDKQDSPSLMLNFDLDSSCYATICLREIMKCDL</sequence>
<comment type="catalytic activity">
    <reaction evidence="1">
        <text>a uridine in mRNA = a pseudouridine in mRNA</text>
        <dbReference type="Rhea" id="RHEA:56644"/>
        <dbReference type="Rhea" id="RHEA-COMP:14658"/>
        <dbReference type="Rhea" id="RHEA-COMP:14659"/>
        <dbReference type="ChEBI" id="CHEBI:65314"/>
        <dbReference type="ChEBI" id="CHEBI:65315"/>
    </reaction>
</comment>
<dbReference type="InterPro" id="IPR001656">
    <property type="entry name" value="PsdUridine_synth_TruD"/>
</dbReference>
<dbReference type="NCBIfam" id="TIGR00094">
    <property type="entry name" value="tRNA_TruD_broad"/>
    <property type="match status" value="1"/>
</dbReference>
<protein>
    <submittedName>
        <fullName evidence="5">Pseudouridine synthase 7 like</fullName>
    </submittedName>
</protein>
<dbReference type="InterPro" id="IPR042214">
    <property type="entry name" value="TruD_catalytic"/>
</dbReference>
<dbReference type="PANTHER" id="PTHR13326">
    <property type="entry name" value="TRNA PSEUDOURIDINE SYNTHASE D"/>
    <property type="match status" value="1"/>
</dbReference>
<dbReference type="GO" id="GO:0009982">
    <property type="term" value="F:pseudouridine synthase activity"/>
    <property type="evidence" value="ECO:0007669"/>
    <property type="project" value="InterPro"/>
</dbReference>
<evidence type="ECO:0000256" key="3">
    <source>
        <dbReference type="ARBA" id="ARBA00023235"/>
    </source>
</evidence>
<dbReference type="InterPro" id="IPR056961">
    <property type="entry name" value="R3H_PUS7L"/>
</dbReference>
<dbReference type="SMR" id="H3DMC6"/>
<evidence type="ECO:0000256" key="1">
    <source>
        <dbReference type="ARBA" id="ARBA00001166"/>
    </source>
</evidence>
<reference evidence="5" key="3">
    <citation type="submission" date="2025-09" db="UniProtKB">
        <authorList>
            <consortium name="Ensembl"/>
        </authorList>
    </citation>
    <scope>IDENTIFICATION</scope>
</reference>
<evidence type="ECO:0000259" key="4">
    <source>
        <dbReference type="PROSITE" id="PS50984"/>
    </source>
</evidence>
<dbReference type="GO" id="GO:0005634">
    <property type="term" value="C:nucleus"/>
    <property type="evidence" value="ECO:0007669"/>
    <property type="project" value="TreeGrafter"/>
</dbReference>
<dbReference type="Ensembl" id="ENSTNIT00000021909.1">
    <property type="protein sequence ID" value="ENSTNIP00000021674.1"/>
    <property type="gene ID" value="ENSTNIG00000018500.1"/>
</dbReference>
<dbReference type="Proteomes" id="UP000007303">
    <property type="component" value="Unassembled WGS sequence"/>
</dbReference>